<evidence type="ECO:0000256" key="2">
    <source>
        <dbReference type="SAM" id="MobiDB-lite"/>
    </source>
</evidence>
<evidence type="ECO:0000313" key="5">
    <source>
        <dbReference type="Proteomes" id="UP000289738"/>
    </source>
</evidence>
<reference evidence="4 5" key="1">
    <citation type="submission" date="2019-01" db="EMBL/GenBank/DDBJ databases">
        <title>Sequencing of cultivated peanut Arachis hypogaea provides insights into genome evolution and oil improvement.</title>
        <authorList>
            <person name="Chen X."/>
        </authorList>
    </citation>
    <scope>NUCLEOTIDE SEQUENCE [LARGE SCALE GENOMIC DNA]</scope>
    <source>
        <strain evidence="5">cv. Fuhuasheng</strain>
        <tissue evidence="4">Leaves</tissue>
    </source>
</reference>
<organism evidence="4 5">
    <name type="scientific">Arachis hypogaea</name>
    <name type="common">Peanut</name>
    <dbReference type="NCBI Taxonomy" id="3818"/>
    <lineage>
        <taxon>Eukaryota</taxon>
        <taxon>Viridiplantae</taxon>
        <taxon>Streptophyta</taxon>
        <taxon>Embryophyta</taxon>
        <taxon>Tracheophyta</taxon>
        <taxon>Spermatophyta</taxon>
        <taxon>Magnoliopsida</taxon>
        <taxon>eudicotyledons</taxon>
        <taxon>Gunneridae</taxon>
        <taxon>Pentapetalae</taxon>
        <taxon>rosids</taxon>
        <taxon>fabids</taxon>
        <taxon>Fabales</taxon>
        <taxon>Fabaceae</taxon>
        <taxon>Papilionoideae</taxon>
        <taxon>50 kb inversion clade</taxon>
        <taxon>dalbergioids sensu lato</taxon>
        <taxon>Dalbergieae</taxon>
        <taxon>Pterocarpus clade</taxon>
        <taxon>Arachis</taxon>
    </lineage>
</organism>
<dbReference type="PANTHER" id="PTHR46326">
    <property type="entry name" value="ZINC FINGER PROTEIN ZAT1-RELATED"/>
    <property type="match status" value="1"/>
</dbReference>
<feature type="domain" description="C2H2-type" evidence="3">
    <location>
        <begin position="209"/>
        <end position="230"/>
    </location>
</feature>
<dbReference type="Pfam" id="PF13912">
    <property type="entry name" value="zf-C2H2_6"/>
    <property type="match status" value="2"/>
</dbReference>
<dbReference type="Proteomes" id="UP000289738">
    <property type="component" value="Chromosome B05"/>
</dbReference>
<dbReference type="InterPro" id="IPR036236">
    <property type="entry name" value="Znf_C2H2_sf"/>
</dbReference>
<feature type="compositionally biased region" description="Basic and acidic residues" evidence="2">
    <location>
        <begin position="68"/>
        <end position="84"/>
    </location>
</feature>
<dbReference type="AlphaFoldDB" id="A0A444Z8R5"/>
<feature type="compositionally biased region" description="Basic residues" evidence="2">
    <location>
        <begin position="111"/>
        <end position="124"/>
    </location>
</feature>
<keyword evidence="1" id="KW-0862">Zinc</keyword>
<gene>
    <name evidence="4" type="ORF">Ahy_B05g078999</name>
</gene>
<comment type="caution">
    <text evidence="4">The sequence shown here is derived from an EMBL/GenBank/DDBJ whole genome shotgun (WGS) entry which is preliminary data.</text>
</comment>
<dbReference type="SMART" id="SM00355">
    <property type="entry name" value="ZnF_C2H2"/>
    <property type="match status" value="3"/>
</dbReference>
<dbReference type="Gene3D" id="3.30.160.60">
    <property type="entry name" value="Classic Zinc Finger"/>
    <property type="match status" value="1"/>
</dbReference>
<dbReference type="PANTHER" id="PTHR46326:SF8">
    <property type="entry name" value="C2H2-LIKE ZINC FINGER PROTEIN"/>
    <property type="match status" value="1"/>
</dbReference>
<evidence type="ECO:0000256" key="1">
    <source>
        <dbReference type="PROSITE-ProRule" id="PRU00042"/>
    </source>
</evidence>
<name>A0A444Z8R5_ARAHY</name>
<dbReference type="PROSITE" id="PS00028">
    <property type="entry name" value="ZINC_FINGER_C2H2_1"/>
    <property type="match status" value="2"/>
</dbReference>
<dbReference type="SUPFAM" id="SSF57667">
    <property type="entry name" value="beta-beta-alpha zinc fingers"/>
    <property type="match status" value="1"/>
</dbReference>
<accession>A0A444Z8R5</accession>
<dbReference type="Pfam" id="PF00096">
    <property type="entry name" value="zf-C2H2"/>
    <property type="match status" value="1"/>
</dbReference>
<dbReference type="InterPro" id="IPR013087">
    <property type="entry name" value="Znf_C2H2_type"/>
</dbReference>
<feature type="compositionally biased region" description="Basic and acidic residues" evidence="2">
    <location>
        <begin position="100"/>
        <end position="110"/>
    </location>
</feature>
<dbReference type="PROSITE" id="PS50157">
    <property type="entry name" value="ZINC_FINGER_C2H2_2"/>
    <property type="match status" value="3"/>
</dbReference>
<keyword evidence="5" id="KW-1185">Reference proteome</keyword>
<proteinExistence type="predicted"/>
<protein>
    <recommendedName>
        <fullName evidence="3">C2H2-type domain-containing protein</fullName>
    </recommendedName>
</protein>
<dbReference type="GO" id="GO:0008270">
    <property type="term" value="F:zinc ion binding"/>
    <property type="evidence" value="ECO:0007669"/>
    <property type="project" value="UniProtKB-KW"/>
</dbReference>
<sequence length="310" mass="34530">MERHRCKLCSRTFANGRALGGHMKAHLATLPLPPKPPQPPPQPLSFEYSSSSSSSSESEHDDDDDEEKGYGLRENPKRSFRVADPEFSFPAADDATVVVQDRESETESKNKPTRTRRRSNRTRKSSIMNLTNKRTKLMSFMESPASIATEAAEPVSSVSDTSPEEDLAMCLIMLSRDKWRKTSVEEEEEMKLKNKKVLRGKHHHHHHRLQCDKCGKTFRSSGALGSHRSICLCDEADGSERIFQCPYCSKVFGSGQALGGHKRSHLLPSSSSSSPPSIINANLRLKQQSFIDLNLPAPPEEDDLSVLSDA</sequence>
<evidence type="ECO:0000313" key="4">
    <source>
        <dbReference type="EMBL" id="RYR10569.1"/>
    </source>
</evidence>
<feature type="region of interest" description="Disordered" evidence="2">
    <location>
        <begin position="27"/>
        <end position="125"/>
    </location>
</feature>
<dbReference type="GO" id="GO:0006355">
    <property type="term" value="P:regulation of DNA-templated transcription"/>
    <property type="evidence" value="ECO:0007669"/>
    <property type="project" value="InterPro"/>
</dbReference>
<dbReference type="EMBL" id="SDMP01000015">
    <property type="protein sequence ID" value="RYR10569.1"/>
    <property type="molecule type" value="Genomic_DNA"/>
</dbReference>
<feature type="compositionally biased region" description="Pro residues" evidence="2">
    <location>
        <begin position="31"/>
        <end position="43"/>
    </location>
</feature>
<keyword evidence="1" id="KW-0479">Metal-binding</keyword>
<feature type="compositionally biased region" description="Low complexity" evidence="2">
    <location>
        <begin position="44"/>
        <end position="56"/>
    </location>
</feature>
<feature type="domain" description="C2H2-type" evidence="3">
    <location>
        <begin position="243"/>
        <end position="265"/>
    </location>
</feature>
<evidence type="ECO:0000259" key="3">
    <source>
        <dbReference type="PROSITE" id="PS50157"/>
    </source>
</evidence>
<dbReference type="InterPro" id="IPR044303">
    <property type="entry name" value="ZAT1/4/9"/>
</dbReference>
<keyword evidence="1" id="KW-0863">Zinc-finger</keyword>
<dbReference type="STRING" id="3818.A0A444Z8R5"/>
<feature type="domain" description="C2H2-type" evidence="3">
    <location>
        <begin position="4"/>
        <end position="31"/>
    </location>
</feature>